<dbReference type="STRING" id="420662.Mpe_A3579"/>
<dbReference type="FunFam" id="2.40.420.20:FF:000001">
    <property type="entry name" value="Efflux RND transporter periplasmic adaptor subunit"/>
    <property type="match status" value="1"/>
</dbReference>
<reference evidence="9 10" key="1">
    <citation type="journal article" date="2007" name="J. Bacteriol.">
        <title>Whole-genome analysis of the methyl tert-butyl ether-degrading beta-proteobacterium Methylibium petroleiphilum PM1.</title>
        <authorList>
            <person name="Kane S.R."/>
            <person name="Chakicherla A.Y."/>
            <person name="Chain P.S.G."/>
            <person name="Schmidt R."/>
            <person name="Shin M.W."/>
            <person name="Legler T.C."/>
            <person name="Scow K.M."/>
            <person name="Larimer F.W."/>
            <person name="Lucas S.M."/>
            <person name="Richardson P.M."/>
            <person name="Hristova K.R."/>
        </authorList>
    </citation>
    <scope>NUCLEOTIDE SEQUENCE [LARGE SCALE GENOMIC DNA]</scope>
    <source>
        <strain evidence="10">ATCC BAA-1232 / LMG 22953 / PM1</strain>
    </source>
</reference>
<dbReference type="InterPro" id="IPR006143">
    <property type="entry name" value="RND_pump_MFP"/>
</dbReference>
<evidence type="ECO:0000259" key="6">
    <source>
        <dbReference type="Pfam" id="PF25917"/>
    </source>
</evidence>
<feature type="domain" description="Multidrug resistance protein MdtA-like alpha-helical hairpin" evidence="5">
    <location>
        <begin position="113"/>
        <end position="181"/>
    </location>
</feature>
<dbReference type="KEGG" id="mpt:Mpe_A3579"/>
<dbReference type="InterPro" id="IPR058626">
    <property type="entry name" value="MdtA-like_b-barrel"/>
</dbReference>
<dbReference type="SUPFAM" id="SSF111369">
    <property type="entry name" value="HlyD-like secretion proteins"/>
    <property type="match status" value="1"/>
</dbReference>
<evidence type="ECO:0000256" key="3">
    <source>
        <dbReference type="SAM" id="Coils"/>
    </source>
</evidence>
<keyword evidence="3" id="KW-0175">Coiled coil</keyword>
<dbReference type="Gene3D" id="2.40.30.170">
    <property type="match status" value="1"/>
</dbReference>
<dbReference type="Gene3D" id="2.40.420.20">
    <property type="match status" value="1"/>
</dbReference>
<evidence type="ECO:0000256" key="2">
    <source>
        <dbReference type="ARBA" id="ARBA00009477"/>
    </source>
</evidence>
<dbReference type="Gene3D" id="2.40.50.100">
    <property type="match status" value="1"/>
</dbReference>
<dbReference type="GO" id="GO:0046677">
    <property type="term" value="P:response to antibiotic"/>
    <property type="evidence" value="ECO:0007669"/>
    <property type="project" value="TreeGrafter"/>
</dbReference>
<comment type="similarity">
    <text evidence="2">Belongs to the membrane fusion protein (MFP) (TC 8.A.1) family.</text>
</comment>
<keyword evidence="9" id="KW-0472">Membrane</keyword>
<gene>
    <name evidence="9" type="ordered locus">Mpe_A3579</name>
</gene>
<evidence type="ECO:0000313" key="9">
    <source>
        <dbReference type="EMBL" id="ABM96532.1"/>
    </source>
</evidence>
<feature type="domain" description="Multidrug resistance protein MdtA-like beta-barrel" evidence="7">
    <location>
        <begin position="218"/>
        <end position="294"/>
    </location>
</feature>
<feature type="domain" description="Multidrug resistance protein MdtA-like C-terminal permuted SH3" evidence="8">
    <location>
        <begin position="301"/>
        <end position="362"/>
    </location>
</feature>
<dbReference type="GO" id="GO:0022857">
    <property type="term" value="F:transmembrane transporter activity"/>
    <property type="evidence" value="ECO:0007669"/>
    <property type="project" value="InterPro"/>
</dbReference>
<comment type="subcellular location">
    <subcellularLocation>
        <location evidence="1">Cell envelope</location>
    </subcellularLocation>
</comment>
<dbReference type="GO" id="GO:0030313">
    <property type="term" value="C:cell envelope"/>
    <property type="evidence" value="ECO:0007669"/>
    <property type="project" value="UniProtKB-SubCell"/>
</dbReference>
<dbReference type="PANTHER" id="PTHR30158">
    <property type="entry name" value="ACRA/E-RELATED COMPONENT OF DRUG EFFLUX TRANSPORTER"/>
    <property type="match status" value="1"/>
</dbReference>
<evidence type="ECO:0000259" key="8">
    <source>
        <dbReference type="Pfam" id="PF25967"/>
    </source>
</evidence>
<dbReference type="PANTHER" id="PTHR30158:SF10">
    <property type="entry name" value="CATION EFFLUX PUMP"/>
    <property type="match status" value="1"/>
</dbReference>
<dbReference type="Pfam" id="PF25876">
    <property type="entry name" value="HH_MFP_RND"/>
    <property type="match status" value="1"/>
</dbReference>
<evidence type="ECO:0000256" key="4">
    <source>
        <dbReference type="SAM" id="MobiDB-lite"/>
    </source>
</evidence>
<dbReference type="Pfam" id="PF25944">
    <property type="entry name" value="Beta-barrel_RND"/>
    <property type="match status" value="1"/>
</dbReference>
<dbReference type="PROSITE" id="PS51257">
    <property type="entry name" value="PROKAR_LIPOPROTEIN"/>
    <property type="match status" value="1"/>
</dbReference>
<accession>A2SLU3</accession>
<organism evidence="9 10">
    <name type="scientific">Methylibium petroleiphilum (strain ATCC BAA-1232 / LMG 22953 / PM1)</name>
    <dbReference type="NCBI Taxonomy" id="420662"/>
    <lineage>
        <taxon>Bacteria</taxon>
        <taxon>Pseudomonadati</taxon>
        <taxon>Pseudomonadota</taxon>
        <taxon>Betaproteobacteria</taxon>
        <taxon>Burkholderiales</taxon>
        <taxon>Sphaerotilaceae</taxon>
        <taxon>Methylibium</taxon>
    </lineage>
</organism>
<evidence type="ECO:0000259" key="5">
    <source>
        <dbReference type="Pfam" id="PF25876"/>
    </source>
</evidence>
<dbReference type="GO" id="GO:0005886">
    <property type="term" value="C:plasma membrane"/>
    <property type="evidence" value="ECO:0007669"/>
    <property type="project" value="TreeGrafter"/>
</dbReference>
<dbReference type="Proteomes" id="UP000000366">
    <property type="component" value="Chromosome"/>
</dbReference>
<name>A2SLU3_METPP</name>
<dbReference type="Pfam" id="PF25967">
    <property type="entry name" value="RND-MFP_C"/>
    <property type="match status" value="1"/>
</dbReference>
<protein>
    <submittedName>
        <fullName evidence="9">Putative transmembrane multidrug efflux system transmembrane protein</fullName>
    </submittedName>
</protein>
<dbReference type="Gene3D" id="1.10.287.470">
    <property type="entry name" value="Helix hairpin bin"/>
    <property type="match status" value="1"/>
</dbReference>
<feature type="domain" description="Multidrug resistance protein MdtA-like barrel-sandwich hybrid" evidence="6">
    <location>
        <begin position="71"/>
        <end position="207"/>
    </location>
</feature>
<evidence type="ECO:0000259" key="7">
    <source>
        <dbReference type="Pfam" id="PF25944"/>
    </source>
</evidence>
<feature type="region of interest" description="Disordered" evidence="4">
    <location>
        <begin position="371"/>
        <end position="414"/>
    </location>
</feature>
<feature type="compositionally biased region" description="Low complexity" evidence="4">
    <location>
        <begin position="403"/>
        <end position="414"/>
    </location>
</feature>
<sequence length="414" mass="43644">MRDSVASPVPFRHAAALLIAVSLAAGVLTACGERAEAQGGPPPAPPVSVAPAVQKPIADSEEFTGRLEALETVDIRPRIGGTIDRVHFVDGATVKKGALLFTIDPRPYQAEVARAESQLAAAQSRAELAKAELARAQKLLDAKAVSRQEFDQLGSGERTSQADIRAAEAALRVARLNVEYTAVRAPIAGRLSRANITAGNLVDDKTVLTTLVATHKVYAYFDGSEQTFLRLRKANDAQLNVKMGLANESGFPHTGKVDFIDNRLNTQTGAIRIRAVFDNADGQFTPGLFARLQVAGSTSYDAVLTPERAIGTDQSKKFVFVVGANNVAEFREVKLGALIDGMRVVTSGLKPGELVVVSGLQRVRPGAPLAPEKLDVDARGMPVEKPVAPPPGAGGKKDEKKAALSAPVAAARAA</sequence>
<dbReference type="RefSeq" id="WP_011831152.1">
    <property type="nucleotide sequence ID" value="NC_008825.1"/>
</dbReference>
<evidence type="ECO:0000256" key="1">
    <source>
        <dbReference type="ARBA" id="ARBA00004196"/>
    </source>
</evidence>
<dbReference type="Pfam" id="PF25917">
    <property type="entry name" value="BSH_RND"/>
    <property type="match status" value="1"/>
</dbReference>
<dbReference type="EMBL" id="CP000555">
    <property type="protein sequence ID" value="ABM96532.1"/>
    <property type="molecule type" value="Genomic_DNA"/>
</dbReference>
<dbReference type="HOGENOM" id="CLU_018816_2_1_4"/>
<proteinExistence type="inferred from homology"/>
<keyword evidence="10" id="KW-1185">Reference proteome</keyword>
<evidence type="ECO:0000313" key="10">
    <source>
        <dbReference type="Proteomes" id="UP000000366"/>
    </source>
</evidence>
<dbReference type="NCBIfam" id="TIGR01730">
    <property type="entry name" value="RND_mfp"/>
    <property type="match status" value="1"/>
</dbReference>
<dbReference type="InterPro" id="IPR058627">
    <property type="entry name" value="MdtA-like_C"/>
</dbReference>
<dbReference type="eggNOG" id="COG0845">
    <property type="taxonomic scope" value="Bacteria"/>
</dbReference>
<keyword evidence="9" id="KW-0812">Transmembrane</keyword>
<dbReference type="InterPro" id="IPR058624">
    <property type="entry name" value="MdtA-like_HH"/>
</dbReference>
<feature type="coiled-coil region" evidence="3">
    <location>
        <begin position="112"/>
        <end position="139"/>
    </location>
</feature>
<dbReference type="AlphaFoldDB" id="A2SLU3"/>
<dbReference type="InterPro" id="IPR058625">
    <property type="entry name" value="MdtA-like_BSH"/>
</dbReference>